<gene>
    <name evidence="1" type="ORF">L2689_12420</name>
</gene>
<dbReference type="SUPFAM" id="SSF53335">
    <property type="entry name" value="S-adenosyl-L-methionine-dependent methyltransferases"/>
    <property type="match status" value="1"/>
</dbReference>
<reference evidence="1 2" key="1">
    <citation type="submission" date="2022-01" db="EMBL/GenBank/DDBJ databases">
        <title>Whole genome-based taxonomy of the Shewanellaceae.</title>
        <authorList>
            <person name="Martin-Rodriguez A.J."/>
        </authorList>
    </citation>
    <scope>NUCLEOTIDE SEQUENCE [LARGE SCALE GENOMIC DNA]</scope>
    <source>
        <strain evidence="1 2">JCM 17801</strain>
    </source>
</reference>
<proteinExistence type="predicted"/>
<evidence type="ECO:0000313" key="2">
    <source>
        <dbReference type="Proteomes" id="UP001203212"/>
    </source>
</evidence>
<dbReference type="GO" id="GO:0032259">
    <property type="term" value="P:methylation"/>
    <property type="evidence" value="ECO:0007669"/>
    <property type="project" value="UniProtKB-KW"/>
</dbReference>
<dbReference type="RefSeq" id="WP_188841959.1">
    <property type="nucleotide sequence ID" value="NZ_BMOT01000007.1"/>
</dbReference>
<dbReference type="Gene3D" id="3.40.50.150">
    <property type="entry name" value="Vaccinia Virus protein VP39"/>
    <property type="match status" value="2"/>
</dbReference>
<keyword evidence="1" id="KW-0808">Transferase</keyword>
<dbReference type="GO" id="GO:0008168">
    <property type="term" value="F:methyltransferase activity"/>
    <property type="evidence" value="ECO:0007669"/>
    <property type="project" value="UniProtKB-KW"/>
</dbReference>
<dbReference type="EMBL" id="JAKILK010000006">
    <property type="protein sequence ID" value="MCL1118042.1"/>
    <property type="molecule type" value="Genomic_DNA"/>
</dbReference>
<protein>
    <submittedName>
        <fullName evidence="1">Class I SAM-dependent methyltransferase</fullName>
    </submittedName>
</protein>
<dbReference type="Pfam" id="PF13489">
    <property type="entry name" value="Methyltransf_23"/>
    <property type="match status" value="1"/>
</dbReference>
<dbReference type="PANTHER" id="PTHR43861">
    <property type="entry name" value="TRANS-ACONITATE 2-METHYLTRANSFERASE-RELATED"/>
    <property type="match status" value="1"/>
</dbReference>
<evidence type="ECO:0000313" key="1">
    <source>
        <dbReference type="EMBL" id="MCL1118042.1"/>
    </source>
</evidence>
<sequence length="219" mass="25216">MNDTLSDAPSHCPLCHHDQLAFFHQDKRRAYFQCQQCQLVTVPAAFYLDEVAEKAFYDLHDNTVADEGYQRFLSRTLTPVLDAIQPDAKGLDFGCGEGAVLSKMAAKQGVSVNNYDLFYFPEQGQLQQQYDFVTMTEVLEHIADAQQVFKQLQGLLKPSGLLAIMTKRVRDHAGFINWHYKHDPTHINFYSEATFEWIAQAYQWQLEIIDNDVVFFRVP</sequence>
<accession>A0ABT0L3P0</accession>
<keyword evidence="1" id="KW-0489">Methyltransferase</keyword>
<keyword evidence="2" id="KW-1185">Reference proteome</keyword>
<comment type="caution">
    <text evidence="1">The sequence shown here is derived from an EMBL/GenBank/DDBJ whole genome shotgun (WGS) entry which is preliminary data.</text>
</comment>
<name>A0ABT0L3P0_9GAMM</name>
<organism evidence="1 2">
    <name type="scientific">Shewanella aestuarii</name>
    <dbReference type="NCBI Taxonomy" id="1028752"/>
    <lineage>
        <taxon>Bacteria</taxon>
        <taxon>Pseudomonadati</taxon>
        <taxon>Pseudomonadota</taxon>
        <taxon>Gammaproteobacteria</taxon>
        <taxon>Alteromonadales</taxon>
        <taxon>Shewanellaceae</taxon>
        <taxon>Shewanella</taxon>
    </lineage>
</organism>
<dbReference type="Proteomes" id="UP001203212">
    <property type="component" value="Unassembled WGS sequence"/>
</dbReference>
<dbReference type="InterPro" id="IPR029063">
    <property type="entry name" value="SAM-dependent_MTases_sf"/>
</dbReference>